<dbReference type="GO" id="GO:0005975">
    <property type="term" value="P:carbohydrate metabolic process"/>
    <property type="evidence" value="ECO:0007669"/>
    <property type="project" value="InterPro"/>
</dbReference>
<name>A0A0W0H151_PSEVI</name>
<dbReference type="CDD" id="cd10917">
    <property type="entry name" value="CE4_NodB_like_6s_7s"/>
    <property type="match status" value="1"/>
</dbReference>
<dbReference type="InterPro" id="IPR050248">
    <property type="entry name" value="Polysacc_deacetylase_ArnD"/>
</dbReference>
<keyword evidence="4" id="KW-1185">Reference proteome</keyword>
<feature type="domain" description="NodB homology" evidence="2">
    <location>
        <begin position="178"/>
        <end position="292"/>
    </location>
</feature>
<protein>
    <submittedName>
        <fullName evidence="3">Polysaccharide deacetylase</fullName>
    </submittedName>
</protein>
<dbReference type="SUPFAM" id="SSF88713">
    <property type="entry name" value="Glycoside hydrolase/deacetylase"/>
    <property type="match status" value="1"/>
</dbReference>
<dbReference type="InterPro" id="IPR011330">
    <property type="entry name" value="Glyco_hydro/deAcase_b/a-brl"/>
</dbReference>
<dbReference type="InterPro" id="IPR002509">
    <property type="entry name" value="NODB_dom"/>
</dbReference>
<organism evidence="3 4">
    <name type="scientific">Pseudomonas viridiflava ICMP 13104</name>
    <dbReference type="NCBI Taxonomy" id="1198305"/>
    <lineage>
        <taxon>Bacteria</taxon>
        <taxon>Pseudomonadati</taxon>
        <taxon>Pseudomonadota</taxon>
        <taxon>Gammaproteobacteria</taxon>
        <taxon>Pseudomonadales</taxon>
        <taxon>Pseudomonadaceae</taxon>
        <taxon>Pseudomonas</taxon>
    </lineage>
</organism>
<accession>A0A0W0H151</accession>
<evidence type="ECO:0000313" key="3">
    <source>
        <dbReference type="EMBL" id="KTB54530.1"/>
    </source>
</evidence>
<proteinExistence type="predicted"/>
<gene>
    <name evidence="3" type="ORF">AO067_22330</name>
</gene>
<dbReference type="EMBL" id="LKEJ01000197">
    <property type="protein sequence ID" value="KTB54530.1"/>
    <property type="molecule type" value="Genomic_DNA"/>
</dbReference>
<evidence type="ECO:0000256" key="1">
    <source>
        <dbReference type="SAM" id="SignalP"/>
    </source>
</evidence>
<dbReference type="Gene3D" id="3.20.20.370">
    <property type="entry name" value="Glycoside hydrolase/deacetylase"/>
    <property type="match status" value="1"/>
</dbReference>
<feature type="chain" id="PRO_5006902717" evidence="1">
    <location>
        <begin position="19"/>
        <end position="392"/>
    </location>
</feature>
<evidence type="ECO:0000313" key="4">
    <source>
        <dbReference type="Proteomes" id="UP000053048"/>
    </source>
</evidence>
<reference evidence="3 4" key="1">
    <citation type="submission" date="2015-09" db="EMBL/GenBank/DDBJ databases">
        <title>Genome sequence of ICMP 13104.</title>
        <authorList>
            <person name="Visnovsky S."/>
            <person name="Lu A."/>
            <person name="Panda P."/>
            <person name="Pitman A."/>
        </authorList>
    </citation>
    <scope>NUCLEOTIDE SEQUENCE [LARGE SCALE GENOMIC DNA]</scope>
    <source>
        <strain evidence="3 4">ICMP 13104</strain>
    </source>
</reference>
<sequence>MRIVLAVCASLFWFQAQAAAPVVATIDRSVWPERLETPALFDVASRAEILSFAHELYLSEKLNEDGLKQRLGLRFVNVPSLNVVRHRLWLRLLENYQAAQKSCEEDANFCVLVEDMDQLRQRAEEYQVANDSFYASWARPGAIFHQRYLDELLFMAALFPQTSSEIERYNSDEMSGDEMPDRTFMLNFESGPSPADGGTDWLADFMRQQKMNATFFVLGKGLQERLDTTSAVSLQSLYRQQCVGIQGWEYRSHSQWLDWQDSVQRSATLVQHVLPDNFVPLFRPPYGHRRADSGDFFRAQHLRVSLWNIDAQDDSGRLTAEQVGDRVLTLMLLWRKGTVVFHDVANKAQSALPLLLANTAQSELIWDDCRNISEAPVEQGLESSEEAAPDAE</sequence>
<dbReference type="PANTHER" id="PTHR10587">
    <property type="entry name" value="GLYCOSYL TRANSFERASE-RELATED"/>
    <property type="match status" value="1"/>
</dbReference>
<evidence type="ECO:0000259" key="2">
    <source>
        <dbReference type="Pfam" id="PF01522"/>
    </source>
</evidence>
<dbReference type="GO" id="GO:0016810">
    <property type="term" value="F:hydrolase activity, acting on carbon-nitrogen (but not peptide) bonds"/>
    <property type="evidence" value="ECO:0007669"/>
    <property type="project" value="InterPro"/>
</dbReference>
<comment type="caution">
    <text evidence="3">The sequence shown here is derived from an EMBL/GenBank/DDBJ whole genome shotgun (WGS) entry which is preliminary data.</text>
</comment>
<feature type="signal peptide" evidence="1">
    <location>
        <begin position="1"/>
        <end position="18"/>
    </location>
</feature>
<dbReference type="Pfam" id="PF01522">
    <property type="entry name" value="Polysacc_deac_1"/>
    <property type="match status" value="1"/>
</dbReference>
<keyword evidence="1" id="KW-0732">Signal</keyword>
<dbReference type="AlphaFoldDB" id="A0A0W0H151"/>
<dbReference type="Proteomes" id="UP000053048">
    <property type="component" value="Unassembled WGS sequence"/>
</dbReference>